<dbReference type="AlphaFoldDB" id="A0A8J3AFR2"/>
<dbReference type="SUPFAM" id="SSF53244">
    <property type="entry name" value="MurD-like peptide ligases, peptide-binding domain"/>
    <property type="match status" value="1"/>
</dbReference>
<dbReference type="EMBL" id="BMDH01000001">
    <property type="protein sequence ID" value="GGI13064.1"/>
    <property type="molecule type" value="Genomic_DNA"/>
</dbReference>
<dbReference type="Proteomes" id="UP000619536">
    <property type="component" value="Unassembled WGS sequence"/>
</dbReference>
<organism evidence="15 16">
    <name type="scientific">Galliscardovia ingluviei</name>
    <dbReference type="NCBI Taxonomy" id="1769422"/>
    <lineage>
        <taxon>Bacteria</taxon>
        <taxon>Bacillati</taxon>
        <taxon>Actinomycetota</taxon>
        <taxon>Actinomycetes</taxon>
        <taxon>Bifidobacteriales</taxon>
        <taxon>Bifidobacteriaceae</taxon>
        <taxon>Galliscardovia</taxon>
    </lineage>
</organism>
<evidence type="ECO:0000259" key="13">
    <source>
        <dbReference type="Pfam" id="PF02875"/>
    </source>
</evidence>
<dbReference type="GO" id="GO:0005737">
    <property type="term" value="C:cytoplasm"/>
    <property type="evidence" value="ECO:0007669"/>
    <property type="project" value="UniProtKB-SubCell"/>
</dbReference>
<reference evidence="15" key="2">
    <citation type="submission" date="2020-09" db="EMBL/GenBank/DDBJ databases">
        <authorList>
            <person name="Sun Q."/>
            <person name="Sedlacek I."/>
        </authorList>
    </citation>
    <scope>NUCLEOTIDE SEQUENCE</scope>
    <source>
        <strain evidence="15">CCM 8606</strain>
    </source>
</reference>
<comment type="caution">
    <text evidence="15">The sequence shown here is derived from an EMBL/GenBank/DDBJ whole genome shotgun (WGS) entry which is preliminary data.</text>
</comment>
<evidence type="ECO:0000313" key="16">
    <source>
        <dbReference type="Proteomes" id="UP000619536"/>
    </source>
</evidence>
<comment type="catalytic activity">
    <reaction evidence="10 11">
        <text>D-alanyl-D-alanine + UDP-N-acetyl-alpha-D-muramoyl-L-alanyl-gamma-D-glutamyl-meso-2,6-diaminopimelate + ATP = UDP-N-acetyl-alpha-D-muramoyl-L-alanyl-gamma-D-glutamyl-meso-2,6-diaminopimeloyl-D-alanyl-D-alanine + ADP + phosphate + H(+)</text>
        <dbReference type="Rhea" id="RHEA:28374"/>
        <dbReference type="ChEBI" id="CHEBI:15378"/>
        <dbReference type="ChEBI" id="CHEBI:30616"/>
        <dbReference type="ChEBI" id="CHEBI:43474"/>
        <dbReference type="ChEBI" id="CHEBI:57822"/>
        <dbReference type="ChEBI" id="CHEBI:61386"/>
        <dbReference type="ChEBI" id="CHEBI:83905"/>
        <dbReference type="ChEBI" id="CHEBI:456216"/>
        <dbReference type="EC" id="6.3.2.10"/>
    </reaction>
</comment>
<dbReference type="Gene3D" id="3.40.1190.10">
    <property type="entry name" value="Mur-like, catalytic domain"/>
    <property type="match status" value="1"/>
</dbReference>
<dbReference type="InterPro" id="IPR005863">
    <property type="entry name" value="UDP-N-AcMur_synth"/>
</dbReference>
<evidence type="ECO:0000256" key="6">
    <source>
        <dbReference type="ARBA" id="ARBA00022960"/>
    </source>
</evidence>
<dbReference type="InterPro" id="IPR036615">
    <property type="entry name" value="Mur_ligase_C_dom_sf"/>
</dbReference>
<comment type="function">
    <text evidence="10 11">Involved in cell wall formation. Catalyzes the final step in the synthesis of UDP-N-acetylmuramoyl-pentapeptide, the precursor of murein.</text>
</comment>
<evidence type="ECO:0000259" key="12">
    <source>
        <dbReference type="Pfam" id="PF01225"/>
    </source>
</evidence>
<feature type="domain" description="Mur ligase C-terminal" evidence="13">
    <location>
        <begin position="379"/>
        <end position="516"/>
    </location>
</feature>
<dbReference type="PANTHER" id="PTHR43024">
    <property type="entry name" value="UDP-N-ACETYLMURAMOYL-TRIPEPTIDE--D-ALANYL-D-ALANINE LIGASE"/>
    <property type="match status" value="1"/>
</dbReference>
<dbReference type="Pfam" id="PF01225">
    <property type="entry name" value="Mur_ligase"/>
    <property type="match status" value="1"/>
</dbReference>
<sequence>MLQMTVAHVAKTVEGSCVTAYRGQVAPCTESDLEAVVTSAVTDSRQVQPDSVFVAIAGEHVDGHDFLEAAAKLGARAALVSHPVDIADEQLARQMVQIVVKDTVKALGVLARENIALRRSGIATYGPFSVVGITGSVGKTTTKDLLNNLLSTVGPTIAPVGSFNNEIGLPLTALRVDEHTRFLVAEMGANHMGEIRYLTSLVRPDIAVVLKVGVAHVGEFGSPDNIRKAKQEIVEALDEHGVAVLNADDERVASMAHVAPGSIIWFGVECQHDSALQQQFVTARNITLDGHDHAHFTLMDTQGNTAELTLTLSGQHHVMNALAAAAVAQYVGVSMDNIVRVLAHAGAQSAHRMDVFTKAFTLLDHQDADQQDGSSTAVCTVIDDSFNANPDSMRAGLQALAHWQDTDEQGNAIPMVRIAVLGAMLELGEKSKQLHKQIGAEVVDLGIDALISVGEGQELSPLAKALVQGAEQKAEIVTTAQTVYDGKAHYEIEHKSFATHVPTIESAQHAIEEYMTMALQAQPHAHVVILLKGSHASGLGKLAEQWHHDVQTREGILQ</sequence>
<keyword evidence="6 10" id="KW-0133">Cell shape</keyword>
<dbReference type="InterPro" id="IPR051046">
    <property type="entry name" value="MurCDEF_CellWall_CoF430Synth"/>
</dbReference>
<feature type="domain" description="Mur ligase central" evidence="14">
    <location>
        <begin position="133"/>
        <end position="328"/>
    </location>
</feature>
<keyword evidence="8 10" id="KW-0131">Cell cycle</keyword>
<dbReference type="PANTHER" id="PTHR43024:SF1">
    <property type="entry name" value="UDP-N-ACETYLMURAMOYL-TRIPEPTIDE--D-ALANYL-D-ALANINE LIGASE"/>
    <property type="match status" value="1"/>
</dbReference>
<evidence type="ECO:0000256" key="7">
    <source>
        <dbReference type="ARBA" id="ARBA00022984"/>
    </source>
</evidence>
<dbReference type="HAMAP" id="MF_02019">
    <property type="entry name" value="MurF"/>
    <property type="match status" value="1"/>
</dbReference>
<dbReference type="InterPro" id="IPR004101">
    <property type="entry name" value="Mur_ligase_C"/>
</dbReference>
<protein>
    <recommendedName>
        <fullName evidence="10 11">UDP-N-acetylmuramoyl-tripeptide--D-alanyl-D-alanine ligase</fullName>
        <ecNumber evidence="10 11">6.3.2.10</ecNumber>
    </recommendedName>
    <alternativeName>
        <fullName evidence="10">D-alanyl-D-alanine-adding enzyme</fullName>
    </alternativeName>
</protein>
<dbReference type="Gene3D" id="3.90.190.20">
    <property type="entry name" value="Mur ligase, C-terminal domain"/>
    <property type="match status" value="1"/>
</dbReference>
<dbReference type="EC" id="6.3.2.10" evidence="10 11"/>
<dbReference type="UniPathway" id="UPA00219"/>
<evidence type="ECO:0000256" key="1">
    <source>
        <dbReference type="ARBA" id="ARBA00022490"/>
    </source>
</evidence>
<accession>A0A8J3AFR2</accession>
<dbReference type="RefSeq" id="WP_188354569.1">
    <property type="nucleotide sequence ID" value="NZ_BMDH01000001.1"/>
</dbReference>
<dbReference type="SUPFAM" id="SSF53623">
    <property type="entry name" value="MurD-like peptide ligases, catalytic domain"/>
    <property type="match status" value="1"/>
</dbReference>
<keyword evidence="9 10" id="KW-0961">Cell wall biogenesis/degradation</keyword>
<dbReference type="GO" id="GO:0008360">
    <property type="term" value="P:regulation of cell shape"/>
    <property type="evidence" value="ECO:0007669"/>
    <property type="project" value="UniProtKB-KW"/>
</dbReference>
<dbReference type="Gene3D" id="3.40.1390.10">
    <property type="entry name" value="MurE/MurF, N-terminal domain"/>
    <property type="match status" value="1"/>
</dbReference>
<keyword evidence="3 10" id="KW-0132">Cell division</keyword>
<evidence type="ECO:0000259" key="14">
    <source>
        <dbReference type="Pfam" id="PF08245"/>
    </source>
</evidence>
<dbReference type="NCBIfam" id="TIGR01143">
    <property type="entry name" value="murF"/>
    <property type="match status" value="1"/>
</dbReference>
<comment type="similarity">
    <text evidence="10">Belongs to the MurCDEF family. MurF subfamily.</text>
</comment>
<evidence type="ECO:0000256" key="11">
    <source>
        <dbReference type="RuleBase" id="RU004136"/>
    </source>
</evidence>
<keyword evidence="1 10" id="KW-0963">Cytoplasm</keyword>
<dbReference type="GO" id="GO:0005524">
    <property type="term" value="F:ATP binding"/>
    <property type="evidence" value="ECO:0007669"/>
    <property type="project" value="UniProtKB-UniRule"/>
</dbReference>
<dbReference type="Pfam" id="PF08245">
    <property type="entry name" value="Mur_ligase_M"/>
    <property type="match status" value="1"/>
</dbReference>
<keyword evidence="16" id="KW-1185">Reference proteome</keyword>
<comment type="subcellular location">
    <subcellularLocation>
        <location evidence="10 11">Cytoplasm</location>
    </subcellularLocation>
</comment>
<evidence type="ECO:0000256" key="3">
    <source>
        <dbReference type="ARBA" id="ARBA00022618"/>
    </source>
</evidence>
<name>A0A8J3AFR2_9BIFI</name>
<evidence type="ECO:0000256" key="10">
    <source>
        <dbReference type="HAMAP-Rule" id="MF_02019"/>
    </source>
</evidence>
<dbReference type="SUPFAM" id="SSF63418">
    <property type="entry name" value="MurE/MurF N-terminal domain"/>
    <property type="match status" value="1"/>
</dbReference>
<dbReference type="InterPro" id="IPR000713">
    <property type="entry name" value="Mur_ligase_N"/>
</dbReference>
<keyword evidence="4 10" id="KW-0547">Nucleotide-binding</keyword>
<feature type="binding site" evidence="10">
    <location>
        <begin position="135"/>
        <end position="141"/>
    </location>
    <ligand>
        <name>ATP</name>
        <dbReference type="ChEBI" id="CHEBI:30616"/>
    </ligand>
</feature>
<evidence type="ECO:0000256" key="9">
    <source>
        <dbReference type="ARBA" id="ARBA00023316"/>
    </source>
</evidence>
<evidence type="ECO:0000313" key="15">
    <source>
        <dbReference type="EMBL" id="GGI13064.1"/>
    </source>
</evidence>
<reference evidence="15" key="1">
    <citation type="journal article" date="2014" name="Int. J. Syst. Evol. Microbiol.">
        <title>Complete genome sequence of Corynebacterium casei LMG S-19264T (=DSM 44701T), isolated from a smear-ripened cheese.</title>
        <authorList>
            <consortium name="US DOE Joint Genome Institute (JGI-PGF)"/>
            <person name="Walter F."/>
            <person name="Albersmeier A."/>
            <person name="Kalinowski J."/>
            <person name="Ruckert C."/>
        </authorList>
    </citation>
    <scope>NUCLEOTIDE SEQUENCE</scope>
    <source>
        <strain evidence="15">CCM 8606</strain>
    </source>
</reference>
<comment type="pathway">
    <text evidence="10 11">Cell wall biogenesis; peptidoglycan biosynthesis.</text>
</comment>
<keyword evidence="2 10" id="KW-0436">Ligase</keyword>
<dbReference type="InterPro" id="IPR036565">
    <property type="entry name" value="Mur-like_cat_sf"/>
</dbReference>
<evidence type="ECO:0000256" key="2">
    <source>
        <dbReference type="ARBA" id="ARBA00022598"/>
    </source>
</evidence>
<dbReference type="GO" id="GO:0047480">
    <property type="term" value="F:UDP-N-acetylmuramoyl-tripeptide-D-alanyl-D-alanine ligase activity"/>
    <property type="evidence" value="ECO:0007669"/>
    <property type="project" value="UniProtKB-UniRule"/>
</dbReference>
<evidence type="ECO:0000256" key="4">
    <source>
        <dbReference type="ARBA" id="ARBA00022741"/>
    </source>
</evidence>
<feature type="domain" description="Mur ligase N-terminal catalytic" evidence="12">
    <location>
        <begin position="42"/>
        <end position="113"/>
    </location>
</feature>
<dbReference type="GO" id="GO:0071555">
    <property type="term" value="P:cell wall organization"/>
    <property type="evidence" value="ECO:0007669"/>
    <property type="project" value="UniProtKB-KW"/>
</dbReference>
<dbReference type="InterPro" id="IPR013221">
    <property type="entry name" value="Mur_ligase_cen"/>
</dbReference>
<dbReference type="GO" id="GO:0051301">
    <property type="term" value="P:cell division"/>
    <property type="evidence" value="ECO:0007669"/>
    <property type="project" value="UniProtKB-KW"/>
</dbReference>
<dbReference type="Pfam" id="PF02875">
    <property type="entry name" value="Mur_ligase_C"/>
    <property type="match status" value="1"/>
</dbReference>
<evidence type="ECO:0000256" key="8">
    <source>
        <dbReference type="ARBA" id="ARBA00023306"/>
    </source>
</evidence>
<keyword evidence="7 10" id="KW-0573">Peptidoglycan synthesis</keyword>
<keyword evidence="5 10" id="KW-0067">ATP-binding</keyword>
<dbReference type="InterPro" id="IPR035911">
    <property type="entry name" value="MurE/MurF_N"/>
</dbReference>
<gene>
    <name evidence="10 15" type="primary">murF</name>
    <name evidence="15" type="ORF">GCM10007377_04090</name>
</gene>
<dbReference type="GO" id="GO:0009252">
    <property type="term" value="P:peptidoglycan biosynthetic process"/>
    <property type="evidence" value="ECO:0007669"/>
    <property type="project" value="UniProtKB-UniRule"/>
</dbReference>
<evidence type="ECO:0000256" key="5">
    <source>
        <dbReference type="ARBA" id="ARBA00022840"/>
    </source>
</evidence>
<proteinExistence type="inferred from homology"/>